<comment type="caution">
    <text evidence="2">The sequence shown here is derived from an EMBL/GenBank/DDBJ whole genome shotgun (WGS) entry which is preliminary data.</text>
</comment>
<gene>
    <name evidence="2" type="ORF">GCM10011363_37890</name>
</gene>
<proteinExistence type="predicted"/>
<sequence>MGESWNRLDHARRQAPALPPPVSWTGTALRLTLGMVLYLALLSLHPLLFGVNPLT</sequence>
<keyword evidence="1" id="KW-0812">Transmembrane</keyword>
<keyword evidence="3" id="KW-1185">Reference proteome</keyword>
<dbReference type="RefSeq" id="WP_268236137.1">
    <property type="nucleotide sequence ID" value="NZ_BMFC01000013.1"/>
</dbReference>
<organism evidence="2 3">
    <name type="scientific">Marivita lacus</name>
    <dbReference type="NCBI Taxonomy" id="1323742"/>
    <lineage>
        <taxon>Bacteria</taxon>
        <taxon>Pseudomonadati</taxon>
        <taxon>Pseudomonadota</taxon>
        <taxon>Alphaproteobacteria</taxon>
        <taxon>Rhodobacterales</taxon>
        <taxon>Roseobacteraceae</taxon>
        <taxon>Marivita</taxon>
    </lineage>
</organism>
<evidence type="ECO:0000313" key="3">
    <source>
        <dbReference type="Proteomes" id="UP000645462"/>
    </source>
</evidence>
<dbReference type="EMBL" id="BMFC01000013">
    <property type="protein sequence ID" value="GGC17737.1"/>
    <property type="molecule type" value="Genomic_DNA"/>
</dbReference>
<keyword evidence="1" id="KW-0472">Membrane</keyword>
<feature type="transmembrane region" description="Helical" evidence="1">
    <location>
        <begin position="28"/>
        <end position="51"/>
    </location>
</feature>
<keyword evidence="1" id="KW-1133">Transmembrane helix</keyword>
<name>A0ABQ1L5C1_9RHOB</name>
<evidence type="ECO:0000313" key="2">
    <source>
        <dbReference type="EMBL" id="GGC17737.1"/>
    </source>
</evidence>
<protein>
    <submittedName>
        <fullName evidence="2">Uncharacterized protein</fullName>
    </submittedName>
</protein>
<dbReference type="Proteomes" id="UP000645462">
    <property type="component" value="Unassembled WGS sequence"/>
</dbReference>
<evidence type="ECO:0000256" key="1">
    <source>
        <dbReference type="SAM" id="Phobius"/>
    </source>
</evidence>
<accession>A0ABQ1L5C1</accession>
<reference evidence="3" key="1">
    <citation type="journal article" date="2019" name="Int. J. Syst. Evol. Microbiol.">
        <title>The Global Catalogue of Microorganisms (GCM) 10K type strain sequencing project: providing services to taxonomists for standard genome sequencing and annotation.</title>
        <authorList>
            <consortium name="The Broad Institute Genomics Platform"/>
            <consortium name="The Broad Institute Genome Sequencing Center for Infectious Disease"/>
            <person name="Wu L."/>
            <person name="Ma J."/>
        </authorList>
    </citation>
    <scope>NUCLEOTIDE SEQUENCE [LARGE SCALE GENOMIC DNA]</scope>
    <source>
        <strain evidence="3">CGMCC 1.12478</strain>
    </source>
</reference>